<dbReference type="Proteomes" id="UP000256709">
    <property type="component" value="Unassembled WGS sequence"/>
</dbReference>
<proteinExistence type="predicted"/>
<protein>
    <submittedName>
        <fullName evidence="1">Uncharacterized protein</fullName>
    </submittedName>
</protein>
<gene>
    <name evidence="1" type="ORF">B7R21_18665</name>
</gene>
<comment type="caution">
    <text evidence="1">The sequence shown here is derived from an EMBL/GenBank/DDBJ whole genome shotgun (WGS) entry which is preliminary data.</text>
</comment>
<evidence type="ECO:0000313" key="2">
    <source>
        <dbReference type="Proteomes" id="UP000256709"/>
    </source>
</evidence>
<name>A0A3E0VA74_9MICO</name>
<dbReference type="EMBL" id="NBXA01000052">
    <property type="protein sequence ID" value="RFA06742.1"/>
    <property type="molecule type" value="Genomic_DNA"/>
</dbReference>
<reference evidence="1 2" key="1">
    <citation type="submission" date="2017-04" db="EMBL/GenBank/DDBJ databases">
        <title>Comparative genome analysis of Subtercola boreus.</title>
        <authorList>
            <person name="Cho Y.-J."/>
            <person name="Cho A."/>
            <person name="Kim O.-S."/>
            <person name="Lee J.-I."/>
        </authorList>
    </citation>
    <scope>NUCLEOTIDE SEQUENCE [LARGE SCALE GENOMIC DNA]</scope>
    <source>
        <strain evidence="1 2">P27444</strain>
    </source>
</reference>
<sequence>MRSTHLQTKNHEIDADPLPREWAPALSHIVQDLRSSLDYIAHELVLKNDPTADASKTQYPVATTSGKWKEQLRHIRGASGHATEFIRSLQPFVLLPEDAERDPLAALNALAIIDRHRIPLLTLAAGAGVEVRFDVTKLRGNVSLNNDWGHRFMTEGYRCEPGQGWSTSDERGVVTEQESYEQLSFRIAFNERTSLYEGWDVIETLWGIGNYIQTEIFPPLEEVLGAD</sequence>
<accession>A0A3E0VA74</accession>
<organism evidence="1 2">
    <name type="scientific">Subtercola boreus</name>
    <dbReference type="NCBI Taxonomy" id="120213"/>
    <lineage>
        <taxon>Bacteria</taxon>
        <taxon>Bacillati</taxon>
        <taxon>Actinomycetota</taxon>
        <taxon>Actinomycetes</taxon>
        <taxon>Micrococcales</taxon>
        <taxon>Microbacteriaceae</taxon>
        <taxon>Subtercola</taxon>
    </lineage>
</organism>
<dbReference type="AlphaFoldDB" id="A0A3E0VA74"/>
<evidence type="ECO:0000313" key="1">
    <source>
        <dbReference type="EMBL" id="RFA06742.1"/>
    </source>
</evidence>